<dbReference type="SUPFAM" id="SSF52266">
    <property type="entry name" value="SGNH hydrolase"/>
    <property type="match status" value="1"/>
</dbReference>
<protein>
    <submittedName>
        <fullName evidence="2">Epsx protein</fullName>
    </submittedName>
</protein>
<reference evidence="2" key="1">
    <citation type="submission" date="2016-01" db="EMBL/GenBank/DDBJ databases">
        <title>Complete genome of Planococcus rifietoensis type strain M8.</title>
        <authorList>
            <person name="See-Too W.S."/>
        </authorList>
    </citation>
    <scope>NUCLEOTIDE SEQUENCE [LARGE SCALE GENOMIC DNA]</scope>
    <source>
        <strain evidence="2">M8</strain>
    </source>
</reference>
<evidence type="ECO:0000313" key="3">
    <source>
        <dbReference type="Proteomes" id="UP000067683"/>
    </source>
</evidence>
<dbReference type="EMBL" id="CP013659">
    <property type="protein sequence ID" value="ALS76405.1"/>
    <property type="molecule type" value="Genomic_DNA"/>
</dbReference>
<feature type="region of interest" description="Disordered" evidence="1">
    <location>
        <begin position="32"/>
        <end position="63"/>
    </location>
</feature>
<dbReference type="CDD" id="cd00229">
    <property type="entry name" value="SGNH_hydrolase"/>
    <property type="match status" value="1"/>
</dbReference>
<name>A0A0U2ZGL7_9BACL</name>
<dbReference type="InterPro" id="IPR036514">
    <property type="entry name" value="SGNH_hydro_sf"/>
</dbReference>
<organism evidence="2 3">
    <name type="scientific">Planococcus rifietoensis</name>
    <dbReference type="NCBI Taxonomy" id="200991"/>
    <lineage>
        <taxon>Bacteria</taxon>
        <taxon>Bacillati</taxon>
        <taxon>Bacillota</taxon>
        <taxon>Bacilli</taxon>
        <taxon>Bacillales</taxon>
        <taxon>Caryophanaceae</taxon>
        <taxon>Planococcus</taxon>
    </lineage>
</organism>
<proteinExistence type="predicted"/>
<keyword evidence="3" id="KW-1185">Reference proteome</keyword>
<dbReference type="Proteomes" id="UP000067683">
    <property type="component" value="Chromosome"/>
</dbReference>
<dbReference type="OrthoDB" id="2451965at2"/>
<accession>A0A0U2ZGL7</accession>
<dbReference type="STRING" id="200991.AUC31_14890"/>
<gene>
    <name evidence="2" type="ORF">AUC31_14890</name>
</gene>
<feature type="compositionally biased region" description="Low complexity" evidence="1">
    <location>
        <begin position="49"/>
        <end position="63"/>
    </location>
</feature>
<dbReference type="RefSeq" id="WP_058383107.1">
    <property type="nucleotide sequence ID" value="NZ_CP013659.2"/>
</dbReference>
<dbReference type="AlphaFoldDB" id="A0A0U2ZGL7"/>
<evidence type="ECO:0000256" key="1">
    <source>
        <dbReference type="SAM" id="MobiDB-lite"/>
    </source>
</evidence>
<sequence length="263" mass="28979">MKLYKLGALVAVLACLGILVFSYLSWQDKLQGAGTPDRTTSAETENTDSETQTTQSESTGDDSVNTELFANMDEQVQELFLQKNSEGENLQLLIIGSEALESGDPGYAERLKTSLEEAYGESIEVTIEAVEGTSDSLQSVDLSAGYDLALLEPLTLMNNDRISIEDERQDVIAFSDRLEQENSDALVILHAPQPIYGAGYYLAQVQALGEFANIYGYPYIEHWDAWPDTDDIALKEHLTEDAVPNDKGAETWATELANYFIAN</sequence>
<evidence type="ECO:0000313" key="2">
    <source>
        <dbReference type="EMBL" id="ALS76405.1"/>
    </source>
</evidence>
<dbReference type="KEGG" id="prt:AUC31_14890"/>
<dbReference type="Gene3D" id="3.40.50.1110">
    <property type="entry name" value="SGNH hydrolase"/>
    <property type="match status" value="1"/>
</dbReference>